<dbReference type="Pfam" id="PF00534">
    <property type="entry name" value="Glycos_transf_1"/>
    <property type="match status" value="1"/>
</dbReference>
<dbReference type="InterPro" id="IPR001296">
    <property type="entry name" value="Glyco_trans_1"/>
</dbReference>
<dbReference type="PANTHER" id="PTHR46401:SF2">
    <property type="entry name" value="GLYCOSYLTRANSFERASE WBBK-RELATED"/>
    <property type="match status" value="1"/>
</dbReference>
<keyword evidence="4" id="KW-1185">Reference proteome</keyword>
<dbReference type="AlphaFoldDB" id="A0A1M4UE53"/>
<sequence length="348" mass="40802">MKTKIYFICPSNNFASGGVKQIYRQVETLNKNGFEAYLLLKKKRKKENWFNSDVPASYSPLIFKQLKYLYKQKKINFFRNIILKFLKAQSKKIEADSILVFPEIYGPDIHKIEPEIFKVIFNQNCYYTFQYFSIRESYKTTPYNHPKTLATIVASKDAERYIKYAFKDTKVLTMRLGIDDKIFRYSKNKEKQISFMPRKLGDDVMQVINILKQRNNLKDWALVPIENKSEAEVADIMKNSMIFLSFNHKEGFGLPPVEAMSCGCYVIGYTGQGGKEYFKPEFSSQVEDGNIIQFVERIEECIEKYERNSEEILAKGKLASEFVIQNYNLNIEINDTIKNWSNITRIKN</sequence>
<accession>A0A1M4UE53</accession>
<proteinExistence type="predicted"/>
<dbReference type="EMBL" id="FQVO01000002">
    <property type="protein sequence ID" value="SHE54850.1"/>
    <property type="molecule type" value="Genomic_DNA"/>
</dbReference>
<protein>
    <submittedName>
        <fullName evidence="3">Glycosyltransferase involved in cell wall bisynthesis</fullName>
    </submittedName>
</protein>
<evidence type="ECO:0000256" key="1">
    <source>
        <dbReference type="ARBA" id="ARBA00022679"/>
    </source>
</evidence>
<reference evidence="4" key="1">
    <citation type="submission" date="2016-11" db="EMBL/GenBank/DDBJ databases">
        <authorList>
            <person name="Varghese N."/>
            <person name="Submissions S."/>
        </authorList>
    </citation>
    <scope>NUCLEOTIDE SEQUENCE [LARGE SCALE GENOMIC DNA]</scope>
    <source>
        <strain evidence="4">DSM 26898</strain>
    </source>
</reference>
<dbReference type="RefSeq" id="WP_072883424.1">
    <property type="nucleotide sequence ID" value="NZ_FQVO01000002.1"/>
</dbReference>
<feature type="domain" description="Glycosyl transferase family 1" evidence="2">
    <location>
        <begin position="227"/>
        <end position="307"/>
    </location>
</feature>
<keyword evidence="1 3" id="KW-0808">Transferase</keyword>
<dbReference type="SUPFAM" id="SSF53756">
    <property type="entry name" value="UDP-Glycosyltransferase/glycogen phosphorylase"/>
    <property type="match status" value="1"/>
</dbReference>
<dbReference type="PANTHER" id="PTHR46401">
    <property type="entry name" value="GLYCOSYLTRANSFERASE WBBK-RELATED"/>
    <property type="match status" value="1"/>
</dbReference>
<dbReference type="Gene3D" id="3.40.50.2000">
    <property type="entry name" value="Glycogen Phosphorylase B"/>
    <property type="match status" value="1"/>
</dbReference>
<dbReference type="GO" id="GO:0016757">
    <property type="term" value="F:glycosyltransferase activity"/>
    <property type="evidence" value="ECO:0007669"/>
    <property type="project" value="InterPro"/>
</dbReference>
<organism evidence="3 4">
    <name type="scientific">Chryseobacterium takakiae</name>
    <dbReference type="NCBI Taxonomy" id="1302685"/>
    <lineage>
        <taxon>Bacteria</taxon>
        <taxon>Pseudomonadati</taxon>
        <taxon>Bacteroidota</taxon>
        <taxon>Flavobacteriia</taxon>
        <taxon>Flavobacteriales</taxon>
        <taxon>Weeksellaceae</taxon>
        <taxon>Chryseobacterium group</taxon>
        <taxon>Chryseobacterium</taxon>
    </lineage>
</organism>
<gene>
    <name evidence="3" type="ORF">SAMN05444408_10248</name>
</gene>
<dbReference type="Proteomes" id="UP000184236">
    <property type="component" value="Unassembled WGS sequence"/>
</dbReference>
<dbReference type="STRING" id="1302685.SAMN05444408_10248"/>
<evidence type="ECO:0000313" key="4">
    <source>
        <dbReference type="Proteomes" id="UP000184236"/>
    </source>
</evidence>
<evidence type="ECO:0000259" key="2">
    <source>
        <dbReference type="Pfam" id="PF00534"/>
    </source>
</evidence>
<dbReference type="OrthoDB" id="9797829at2"/>
<name>A0A1M4UE53_9FLAO</name>
<evidence type="ECO:0000313" key="3">
    <source>
        <dbReference type="EMBL" id="SHE54850.1"/>
    </source>
</evidence>